<sequence>MNKTKKNLFSSKNKDSIWKIFDATINEKKSTIECIFRDTPTDNCTCCNSSLQITDEGFSACSNKMCGVVYTDNIDHTAEWRFYGAEDSHSDDPTRCGMPTNELMAESSIGCKVVCGSNSSYEMRKIQRYNEWNSMPYKEKSRLVDTQYIMLLASQSGISKIIVDDAMRYHKKLSEARSFRGLNREGIIAATLYISARLNKCPRSAKEIATIFHLDTTSTTKGCKNAMAIINELELDMNVCDKTYLSDTQPVSFIERYCSKIIISSEFVQLCKFISLQISKKNLMPENTPQSIAVGIIYFVSQEFKLNIDKRSINAISDISDITITKCYKKIDTLKEQLIPQSFREKYKKIK</sequence>
<dbReference type="GO" id="GO:0097550">
    <property type="term" value="C:transcription preinitiation complex"/>
    <property type="evidence" value="ECO:0007669"/>
    <property type="project" value="TreeGrafter"/>
</dbReference>
<feature type="domain" description="Transcription factor TFIIB cyclin-like" evidence="3">
    <location>
        <begin position="146"/>
        <end position="218"/>
    </location>
</feature>
<keyword evidence="1" id="KW-0805">Transcription regulation</keyword>
<accession>A0A6C0HPD5</accession>
<dbReference type="AlphaFoldDB" id="A0A6C0HPD5"/>
<organism evidence="4">
    <name type="scientific">viral metagenome</name>
    <dbReference type="NCBI Taxonomy" id="1070528"/>
    <lineage>
        <taxon>unclassified sequences</taxon>
        <taxon>metagenomes</taxon>
        <taxon>organismal metagenomes</taxon>
    </lineage>
</organism>
<dbReference type="InterPro" id="IPR000812">
    <property type="entry name" value="TFIIB"/>
</dbReference>
<dbReference type="GO" id="GO:0017025">
    <property type="term" value="F:TBP-class protein binding"/>
    <property type="evidence" value="ECO:0007669"/>
    <property type="project" value="InterPro"/>
</dbReference>
<keyword evidence="2" id="KW-0804">Transcription</keyword>
<protein>
    <recommendedName>
        <fullName evidence="3">Transcription factor TFIIB cyclin-like domain-containing protein</fullName>
    </recommendedName>
</protein>
<dbReference type="InterPro" id="IPR036915">
    <property type="entry name" value="Cyclin-like_sf"/>
</dbReference>
<dbReference type="Pfam" id="PF00382">
    <property type="entry name" value="TFIIB"/>
    <property type="match status" value="1"/>
</dbReference>
<evidence type="ECO:0000313" key="4">
    <source>
        <dbReference type="EMBL" id="QHT82254.1"/>
    </source>
</evidence>
<proteinExistence type="predicted"/>
<dbReference type="PANTHER" id="PTHR11618:SF13">
    <property type="entry name" value="TRANSCRIPTION INITIATION FACTOR IIB"/>
    <property type="match status" value="1"/>
</dbReference>
<evidence type="ECO:0000259" key="3">
    <source>
        <dbReference type="Pfam" id="PF00382"/>
    </source>
</evidence>
<reference evidence="4" key="1">
    <citation type="journal article" date="2020" name="Nature">
        <title>Giant virus diversity and host interactions through global metagenomics.</title>
        <authorList>
            <person name="Schulz F."/>
            <person name="Roux S."/>
            <person name="Paez-Espino D."/>
            <person name="Jungbluth S."/>
            <person name="Walsh D.A."/>
            <person name="Denef V.J."/>
            <person name="McMahon K.D."/>
            <person name="Konstantinidis K.T."/>
            <person name="Eloe-Fadrosh E.A."/>
            <person name="Kyrpides N.C."/>
            <person name="Woyke T."/>
        </authorList>
    </citation>
    <scope>NUCLEOTIDE SEQUENCE</scope>
    <source>
        <strain evidence="4">GVMAG-M-3300023184-161</strain>
    </source>
</reference>
<dbReference type="Gene3D" id="1.10.472.10">
    <property type="entry name" value="Cyclin-like"/>
    <property type="match status" value="1"/>
</dbReference>
<dbReference type="PRINTS" id="PR00685">
    <property type="entry name" value="TIFACTORIIB"/>
</dbReference>
<dbReference type="GO" id="GO:0070897">
    <property type="term" value="P:transcription preinitiation complex assembly"/>
    <property type="evidence" value="ECO:0007669"/>
    <property type="project" value="InterPro"/>
</dbReference>
<dbReference type="InterPro" id="IPR013150">
    <property type="entry name" value="TFIIB_cyclin"/>
</dbReference>
<evidence type="ECO:0000256" key="2">
    <source>
        <dbReference type="ARBA" id="ARBA00023163"/>
    </source>
</evidence>
<dbReference type="EMBL" id="MN739997">
    <property type="protein sequence ID" value="QHT82254.1"/>
    <property type="molecule type" value="Genomic_DNA"/>
</dbReference>
<dbReference type="GO" id="GO:0005634">
    <property type="term" value="C:nucleus"/>
    <property type="evidence" value="ECO:0007669"/>
    <property type="project" value="TreeGrafter"/>
</dbReference>
<dbReference type="Gene3D" id="1.10.472.170">
    <property type="match status" value="1"/>
</dbReference>
<name>A0A6C0HPD5_9ZZZZ</name>
<dbReference type="SUPFAM" id="SSF47954">
    <property type="entry name" value="Cyclin-like"/>
    <property type="match status" value="2"/>
</dbReference>
<dbReference type="PANTHER" id="PTHR11618">
    <property type="entry name" value="TRANSCRIPTION INITIATION FACTOR IIB-RELATED"/>
    <property type="match status" value="1"/>
</dbReference>
<evidence type="ECO:0000256" key="1">
    <source>
        <dbReference type="ARBA" id="ARBA00023015"/>
    </source>
</evidence>